<comment type="caution">
    <text evidence="1">The sequence shown here is derived from an EMBL/GenBank/DDBJ whole genome shotgun (WGS) entry which is preliminary data.</text>
</comment>
<proteinExistence type="predicted"/>
<dbReference type="GO" id="GO:0000460">
    <property type="term" value="P:maturation of 5.8S rRNA"/>
    <property type="evidence" value="ECO:0007669"/>
    <property type="project" value="TreeGrafter"/>
</dbReference>
<name>A0A8H7FBC4_AGABI</name>
<protein>
    <recommendedName>
        <fullName evidence="3">Las1-domain-containing protein</fullName>
    </recommendedName>
</protein>
<dbReference type="PANTHER" id="PTHR15002">
    <property type="entry name" value="RIBOSOMAL BIOGENESIS PROTEIN LAS1L"/>
    <property type="match status" value="1"/>
</dbReference>
<dbReference type="Proteomes" id="UP000629468">
    <property type="component" value="Unassembled WGS sequence"/>
</dbReference>
<dbReference type="EMBL" id="JABXXO010000001">
    <property type="protein sequence ID" value="KAF7784566.1"/>
    <property type="molecule type" value="Genomic_DNA"/>
</dbReference>
<organism evidence="1 2">
    <name type="scientific">Agaricus bisporus var. burnettii</name>
    <dbReference type="NCBI Taxonomy" id="192524"/>
    <lineage>
        <taxon>Eukaryota</taxon>
        <taxon>Fungi</taxon>
        <taxon>Dikarya</taxon>
        <taxon>Basidiomycota</taxon>
        <taxon>Agaricomycotina</taxon>
        <taxon>Agaricomycetes</taxon>
        <taxon>Agaricomycetidae</taxon>
        <taxon>Agaricales</taxon>
        <taxon>Agaricineae</taxon>
        <taxon>Agaricaceae</taxon>
        <taxon>Agaricus</taxon>
    </lineage>
</organism>
<evidence type="ECO:0008006" key="3">
    <source>
        <dbReference type="Google" id="ProtNLM"/>
    </source>
</evidence>
<dbReference type="PANTHER" id="PTHR15002:SF0">
    <property type="entry name" value="RIBOSOMAL BIOGENESIS PROTEIN LAS1L"/>
    <property type="match status" value="1"/>
</dbReference>
<sequence length="517" mass="57855">MRLPRRVPWASSVELEHVCSWIFTDQHDLEAKDLAVNRLSAWKAVTSLPHALECTLALLVAIQQDRKQENAASGSPLNYLSLRHGYASAIIRLVNGLVDPLQLGAYARSIASIATQLGLPPWLVELRHAATHEDLPSLETLREAARQSMAWLLHNYFLPTINPVSASQKRAPSLRPLSPTLKRYKLMTKAIIRDASLRTRFKHEIVATTRDVERWIAEAKVAANIGIGDVGWGMGDETSRVPRIVDGGDNINFKEMWALERLCDVLLEKGGLVPLSRKKRTDPGDKFWPPTNSISLWSPLLKHLQMLHIDFARTICARILSILLPEPVTAIPSSGHLNDEGLTPTEVQYDPSYYMCLARWVMWSIDTWSDVESETDIHLRRDVTESLMQALGHCLNEARPRENVAAEALLQAICSQESRYAIAMNFVTKRQQLAPKDWTDQDMTTMNDRLAQVQSMSGKQIKPVPSSEPGTTNSDAIEAMEIDIPPTGWQKVNLTGWRPCPIGVFHKSSLAPVPVMS</sequence>
<gene>
    <name evidence="1" type="ORF">Agabi119p4_731</name>
</gene>
<evidence type="ECO:0000313" key="1">
    <source>
        <dbReference type="EMBL" id="KAF7784566.1"/>
    </source>
</evidence>
<dbReference type="GO" id="GO:0000470">
    <property type="term" value="P:maturation of LSU-rRNA"/>
    <property type="evidence" value="ECO:0007669"/>
    <property type="project" value="TreeGrafter"/>
</dbReference>
<dbReference type="InterPro" id="IPR007174">
    <property type="entry name" value="Las1"/>
</dbReference>
<dbReference type="GO" id="GO:0004519">
    <property type="term" value="F:endonuclease activity"/>
    <property type="evidence" value="ECO:0007669"/>
    <property type="project" value="InterPro"/>
</dbReference>
<dbReference type="AlphaFoldDB" id="A0A8H7FBC4"/>
<accession>A0A8H7FBC4</accession>
<dbReference type="GO" id="GO:0090730">
    <property type="term" value="C:Las1 complex"/>
    <property type="evidence" value="ECO:0007669"/>
    <property type="project" value="InterPro"/>
</dbReference>
<evidence type="ECO:0000313" key="2">
    <source>
        <dbReference type="Proteomes" id="UP000629468"/>
    </source>
</evidence>
<dbReference type="GO" id="GO:0030687">
    <property type="term" value="C:preribosome, large subunit precursor"/>
    <property type="evidence" value="ECO:0007669"/>
    <property type="project" value="TreeGrafter"/>
</dbReference>
<dbReference type="Pfam" id="PF04031">
    <property type="entry name" value="Las1"/>
    <property type="match status" value="1"/>
</dbReference>
<reference evidence="1 2" key="1">
    <citation type="journal article" name="Sci. Rep.">
        <title>Telomere-to-telomere assembled and centromere annotated genomes of the two main subspecies of the button mushroom Agaricus bisporus reveal especially polymorphic chromosome ends.</title>
        <authorList>
            <person name="Sonnenberg A.S.M."/>
            <person name="Sedaghat-Telgerd N."/>
            <person name="Lavrijssen B."/>
            <person name="Ohm R.A."/>
            <person name="Hendrickx P.M."/>
            <person name="Scholtmeijer K."/>
            <person name="Baars J.J.P."/>
            <person name="van Peer A."/>
        </authorList>
    </citation>
    <scope>NUCLEOTIDE SEQUENCE [LARGE SCALE GENOMIC DNA]</scope>
    <source>
        <strain evidence="1 2">H119_p4</strain>
    </source>
</reference>